<comment type="caution">
    <text evidence="1">The sequence shown here is derived from an EMBL/GenBank/DDBJ whole genome shotgun (WGS) entry which is preliminary data.</text>
</comment>
<sequence>MAHIKGYHVGDIQAQAAFTSEIEINGLPSLQDVVNYQEEHRKTMDTRPGMYLKYLPHRYDAVNGELRSGGAYLFDTYENASNYSDWTTNTFEINEPKEKFWSQSLFKASTRFVWKVIGATNFAPVEVHAVGRFQRWGYTGPDAERELRLAYPELKKKAEEQGAVAFWLLHHPAEKQIGIQLVFAKAAAADPVAVGHESLTRAAAQGSLGSLLQPLIDAKKKVDYISLFLAIWLPISRVNGGIPHSAPMYPTLPTVQGQ</sequence>
<dbReference type="OrthoDB" id="3885040at2759"/>
<proteinExistence type="predicted"/>
<dbReference type="EMBL" id="JAADYS010001699">
    <property type="protein sequence ID" value="KAF4461549.1"/>
    <property type="molecule type" value="Genomic_DNA"/>
</dbReference>
<accession>A0A8H4P3W4</accession>
<keyword evidence="2" id="KW-1185">Reference proteome</keyword>
<organism evidence="1 2">
    <name type="scientific">Fusarium albosuccineum</name>
    <dbReference type="NCBI Taxonomy" id="1237068"/>
    <lineage>
        <taxon>Eukaryota</taxon>
        <taxon>Fungi</taxon>
        <taxon>Dikarya</taxon>
        <taxon>Ascomycota</taxon>
        <taxon>Pezizomycotina</taxon>
        <taxon>Sordariomycetes</taxon>
        <taxon>Hypocreomycetidae</taxon>
        <taxon>Hypocreales</taxon>
        <taxon>Nectriaceae</taxon>
        <taxon>Fusarium</taxon>
        <taxon>Fusarium decemcellulare species complex</taxon>
    </lineage>
</organism>
<dbReference type="AlphaFoldDB" id="A0A8H4P3W4"/>
<evidence type="ECO:0000313" key="2">
    <source>
        <dbReference type="Proteomes" id="UP000554235"/>
    </source>
</evidence>
<dbReference type="Proteomes" id="UP000554235">
    <property type="component" value="Unassembled WGS sequence"/>
</dbReference>
<reference evidence="1 2" key="1">
    <citation type="submission" date="2020-01" db="EMBL/GenBank/DDBJ databases">
        <title>Identification and distribution of gene clusters putatively required for synthesis of sphingolipid metabolism inhibitors in phylogenetically diverse species of the filamentous fungus Fusarium.</title>
        <authorList>
            <person name="Kim H.-S."/>
            <person name="Busman M."/>
            <person name="Brown D.W."/>
            <person name="Divon H."/>
            <person name="Uhlig S."/>
            <person name="Proctor R.H."/>
        </authorList>
    </citation>
    <scope>NUCLEOTIDE SEQUENCE [LARGE SCALE GENOMIC DNA]</scope>
    <source>
        <strain evidence="1 2">NRRL 20459</strain>
    </source>
</reference>
<protein>
    <submittedName>
        <fullName evidence="1">Uncharacterized protein</fullName>
    </submittedName>
</protein>
<gene>
    <name evidence="1" type="ORF">FALBO_11651</name>
</gene>
<evidence type="ECO:0000313" key="1">
    <source>
        <dbReference type="EMBL" id="KAF4461549.1"/>
    </source>
</evidence>
<name>A0A8H4P3W4_9HYPO</name>